<dbReference type="PANTHER" id="PTHR13581">
    <property type="entry name" value="MRG-BINDING PROTEIN"/>
    <property type="match status" value="1"/>
</dbReference>
<dbReference type="GO" id="GO:0035267">
    <property type="term" value="C:NuA4 histone acetyltransferase complex"/>
    <property type="evidence" value="ECO:0007669"/>
    <property type="project" value="TreeGrafter"/>
</dbReference>
<keyword evidence="4" id="KW-0805">Transcription regulation</keyword>
<evidence type="ECO:0000256" key="1">
    <source>
        <dbReference type="ARBA" id="ARBA00004123"/>
    </source>
</evidence>
<reference evidence="8" key="1">
    <citation type="submission" date="2021-06" db="EMBL/GenBank/DDBJ databases">
        <authorList>
            <person name="Kallberg Y."/>
            <person name="Tangrot J."/>
            <person name="Rosling A."/>
        </authorList>
    </citation>
    <scope>NUCLEOTIDE SEQUENCE</scope>
    <source>
        <strain evidence="8">MT106</strain>
    </source>
</reference>
<feature type="compositionally biased region" description="Polar residues" evidence="7">
    <location>
        <begin position="42"/>
        <end position="53"/>
    </location>
</feature>
<feature type="compositionally biased region" description="Basic residues" evidence="7">
    <location>
        <begin position="222"/>
        <end position="231"/>
    </location>
</feature>
<evidence type="ECO:0000256" key="2">
    <source>
        <dbReference type="ARBA" id="ARBA00007117"/>
    </source>
</evidence>
<dbReference type="GO" id="GO:0006357">
    <property type="term" value="P:regulation of transcription by RNA polymerase II"/>
    <property type="evidence" value="ECO:0007669"/>
    <property type="project" value="TreeGrafter"/>
</dbReference>
<feature type="compositionally biased region" description="Polar residues" evidence="7">
    <location>
        <begin position="7"/>
        <end position="29"/>
    </location>
</feature>
<feature type="compositionally biased region" description="Low complexity" evidence="7">
    <location>
        <begin position="201"/>
        <end position="214"/>
    </location>
</feature>
<keyword evidence="3" id="KW-0156">Chromatin regulator</keyword>
<protein>
    <submittedName>
        <fullName evidence="8">7627_t:CDS:1</fullName>
    </submittedName>
</protein>
<dbReference type="Proteomes" id="UP000789831">
    <property type="component" value="Unassembled WGS sequence"/>
</dbReference>
<keyword evidence="6" id="KW-0539">Nucleus</keyword>
<dbReference type="EMBL" id="CAJVPL010000037">
    <property type="protein sequence ID" value="CAG8436924.1"/>
    <property type="molecule type" value="Genomic_DNA"/>
</dbReference>
<evidence type="ECO:0000256" key="3">
    <source>
        <dbReference type="ARBA" id="ARBA00022853"/>
    </source>
</evidence>
<organism evidence="8 9">
    <name type="scientific">Ambispora gerdemannii</name>
    <dbReference type="NCBI Taxonomy" id="144530"/>
    <lineage>
        <taxon>Eukaryota</taxon>
        <taxon>Fungi</taxon>
        <taxon>Fungi incertae sedis</taxon>
        <taxon>Mucoromycota</taxon>
        <taxon>Glomeromycotina</taxon>
        <taxon>Glomeromycetes</taxon>
        <taxon>Archaeosporales</taxon>
        <taxon>Ambisporaceae</taxon>
        <taxon>Ambispora</taxon>
    </lineage>
</organism>
<proteinExistence type="inferred from homology"/>
<dbReference type="GO" id="GO:0005634">
    <property type="term" value="C:nucleus"/>
    <property type="evidence" value="ECO:0007669"/>
    <property type="project" value="UniProtKB-SubCell"/>
</dbReference>
<evidence type="ECO:0000313" key="8">
    <source>
        <dbReference type="EMBL" id="CAG8436924.1"/>
    </source>
</evidence>
<evidence type="ECO:0000313" key="9">
    <source>
        <dbReference type="Proteomes" id="UP000789831"/>
    </source>
</evidence>
<dbReference type="AlphaFoldDB" id="A0A9N8V490"/>
<evidence type="ECO:0000256" key="7">
    <source>
        <dbReference type="SAM" id="MobiDB-lite"/>
    </source>
</evidence>
<name>A0A9N8V490_9GLOM</name>
<evidence type="ECO:0000256" key="6">
    <source>
        <dbReference type="ARBA" id="ARBA00023242"/>
    </source>
</evidence>
<comment type="similarity">
    <text evidence="2">Belongs to the EAF7 family.</text>
</comment>
<dbReference type="OrthoDB" id="5595141at2759"/>
<dbReference type="PANTHER" id="PTHR13581:SF5">
    <property type="entry name" value="MRG_MORF4L-BINDING PROTEIN"/>
    <property type="match status" value="1"/>
</dbReference>
<keyword evidence="9" id="KW-1185">Reference proteome</keyword>
<evidence type="ECO:0000256" key="5">
    <source>
        <dbReference type="ARBA" id="ARBA00023163"/>
    </source>
</evidence>
<feature type="compositionally biased region" description="Low complexity" evidence="7">
    <location>
        <begin position="174"/>
        <end position="185"/>
    </location>
</feature>
<evidence type="ECO:0000256" key="4">
    <source>
        <dbReference type="ARBA" id="ARBA00023015"/>
    </source>
</evidence>
<dbReference type="InterPro" id="IPR012423">
    <property type="entry name" value="Eaf7/MRGBP"/>
</dbReference>
<feature type="region of interest" description="Disordered" evidence="7">
    <location>
        <begin position="1"/>
        <end position="56"/>
    </location>
</feature>
<keyword evidence="5" id="KW-0804">Transcription</keyword>
<comment type="caution">
    <text evidence="8">The sequence shown here is derived from an EMBL/GenBank/DDBJ whole genome shotgun (WGS) entry which is preliminary data.</text>
</comment>
<dbReference type="Pfam" id="PF07904">
    <property type="entry name" value="Eaf7"/>
    <property type="match status" value="1"/>
</dbReference>
<accession>A0A9N8V490</accession>
<feature type="compositionally biased region" description="Basic and acidic residues" evidence="7">
    <location>
        <begin position="254"/>
        <end position="270"/>
    </location>
</feature>
<dbReference type="GO" id="GO:0006325">
    <property type="term" value="P:chromatin organization"/>
    <property type="evidence" value="ECO:0007669"/>
    <property type="project" value="UniProtKB-KW"/>
</dbReference>
<sequence length="270" mass="30201">MADIKNSKTSQCFSNESNHQTKTSSSEFATSPGGGGGGAIQLPQTITTTNSSIVPMDTPRSQEWRLDWDTKMDIALFNAVMKIRPVGIHKHFRMIYIHREYNALSPVKCTIQQLWDRLNFFFDLEQLDEMEFEFEGGEGDSDDRSIKEFSLPMDDYDQLIAEYRKANSSRSVESPPSITSITTTTANMKGQKGGKKELAQSPTSTTRSTASSSPEPEEPPPKKSRRTSRPPKKVETTAETPAPKTPVKRGRGRRPSDRGCPEDSVWEHIP</sequence>
<feature type="region of interest" description="Disordered" evidence="7">
    <location>
        <begin position="165"/>
        <end position="270"/>
    </location>
</feature>
<gene>
    <name evidence="8" type="ORF">AGERDE_LOCUS716</name>
</gene>
<comment type="subcellular location">
    <subcellularLocation>
        <location evidence="1">Nucleus</location>
    </subcellularLocation>
</comment>